<sequence length="131" mass="15043">MSKLTIFYDSLCPLCVREMRCLQQRGQGVLDFEDIHQEDFTARFPNIDVAEANKILHAQTPDGTLLLGLDVTARAWALVGNPLFKVLRWPLIKPVADATYRVFAKHRYRISYWLTGQARCDTCARVCDKQQ</sequence>
<keyword evidence="2" id="KW-1185">Reference proteome</keyword>
<gene>
    <name evidence="1" type="ORF">FHS30_000609</name>
</gene>
<dbReference type="RefSeq" id="WP_183908148.1">
    <property type="nucleotide sequence ID" value="NZ_JACHXZ010000001.1"/>
</dbReference>
<evidence type="ECO:0000313" key="1">
    <source>
        <dbReference type="EMBL" id="MBB3167433.1"/>
    </source>
</evidence>
<reference evidence="1 2" key="1">
    <citation type="submission" date="2020-08" db="EMBL/GenBank/DDBJ databases">
        <title>Genomic Encyclopedia of Type Strains, Phase III (KMG-III): the genomes of soil and plant-associated and newly described type strains.</title>
        <authorList>
            <person name="Whitman W."/>
        </authorList>
    </citation>
    <scope>NUCLEOTIDE SEQUENCE [LARGE SCALE GENOMIC DNA]</scope>
    <source>
        <strain evidence="1 2">CECT 8571</strain>
    </source>
</reference>
<proteinExistence type="predicted"/>
<name>A0A839UIR9_9GAMM</name>
<dbReference type="InterPro" id="IPR044691">
    <property type="entry name" value="DCC1_Trx"/>
</dbReference>
<dbReference type="Pfam" id="PF04134">
    <property type="entry name" value="DCC1-like"/>
    <property type="match status" value="1"/>
</dbReference>
<dbReference type="EMBL" id="JACHXZ010000001">
    <property type="protein sequence ID" value="MBB3167433.1"/>
    <property type="molecule type" value="Genomic_DNA"/>
</dbReference>
<dbReference type="GO" id="GO:0015035">
    <property type="term" value="F:protein-disulfide reductase activity"/>
    <property type="evidence" value="ECO:0007669"/>
    <property type="project" value="InterPro"/>
</dbReference>
<evidence type="ECO:0000313" key="2">
    <source>
        <dbReference type="Proteomes" id="UP000559987"/>
    </source>
</evidence>
<protein>
    <submittedName>
        <fullName evidence="1">Putative DCC family thiol-disulfide oxidoreductase YuxK</fullName>
    </submittedName>
</protein>
<accession>A0A839UIR9</accession>
<dbReference type="AlphaFoldDB" id="A0A839UIR9"/>
<dbReference type="PANTHER" id="PTHR34290:SF2">
    <property type="entry name" value="OS04G0668800 PROTEIN"/>
    <property type="match status" value="1"/>
</dbReference>
<dbReference type="PANTHER" id="PTHR34290">
    <property type="entry name" value="SI:CH73-390P7.2"/>
    <property type="match status" value="1"/>
</dbReference>
<dbReference type="Proteomes" id="UP000559987">
    <property type="component" value="Unassembled WGS sequence"/>
</dbReference>
<dbReference type="InterPro" id="IPR007263">
    <property type="entry name" value="DCC1-like"/>
</dbReference>
<organism evidence="1 2">
    <name type="scientific">Simiduia aestuariiviva</name>
    <dbReference type="NCBI Taxonomy" id="1510459"/>
    <lineage>
        <taxon>Bacteria</taxon>
        <taxon>Pseudomonadati</taxon>
        <taxon>Pseudomonadota</taxon>
        <taxon>Gammaproteobacteria</taxon>
        <taxon>Cellvibrionales</taxon>
        <taxon>Cellvibrionaceae</taxon>
        <taxon>Simiduia</taxon>
    </lineage>
</organism>
<comment type="caution">
    <text evidence="1">The sequence shown here is derived from an EMBL/GenBank/DDBJ whole genome shotgun (WGS) entry which is preliminary data.</text>
</comment>